<organism evidence="1 2">
    <name type="scientific">Ophiocordyceps camponoti-rufipedis</name>
    <dbReference type="NCBI Taxonomy" id="2004952"/>
    <lineage>
        <taxon>Eukaryota</taxon>
        <taxon>Fungi</taxon>
        <taxon>Dikarya</taxon>
        <taxon>Ascomycota</taxon>
        <taxon>Pezizomycotina</taxon>
        <taxon>Sordariomycetes</taxon>
        <taxon>Hypocreomycetidae</taxon>
        <taxon>Hypocreales</taxon>
        <taxon>Ophiocordycipitaceae</taxon>
        <taxon>Ophiocordyceps</taxon>
    </lineage>
</organism>
<reference evidence="1 2" key="1">
    <citation type="submission" date="2017-06" db="EMBL/GenBank/DDBJ databases">
        <title>Ant-infecting Ophiocordyceps genomes reveal a high diversity of potential behavioral manipulation genes and a possible major role for enterotoxins.</title>
        <authorList>
            <person name="De Bekker C."/>
            <person name="Evans H.C."/>
            <person name="Brachmann A."/>
            <person name="Hughes D.P."/>
        </authorList>
    </citation>
    <scope>NUCLEOTIDE SEQUENCE [LARGE SCALE GENOMIC DNA]</scope>
    <source>
        <strain evidence="1 2">Map16</strain>
    </source>
</reference>
<evidence type="ECO:0000313" key="2">
    <source>
        <dbReference type="Proteomes" id="UP000226431"/>
    </source>
</evidence>
<dbReference type="EMBL" id="NJES01000109">
    <property type="protein sequence ID" value="PHH77669.1"/>
    <property type="molecule type" value="Genomic_DNA"/>
</dbReference>
<keyword evidence="2" id="KW-1185">Reference proteome</keyword>
<protein>
    <submittedName>
        <fullName evidence="1">Uncharacterized protein</fullName>
    </submittedName>
</protein>
<dbReference type="Proteomes" id="UP000226431">
    <property type="component" value="Unassembled WGS sequence"/>
</dbReference>
<sequence>MAGGSLGGSHCEQLVVFSWIGPVPTSIPTYTPTVRSSPTTPSRAVPAEPCRAVERVDPQCRPPSRRIESSGIKAVSLLRRNIPTCHLECYPRACEVHAVMAVHHCCTTAPRCTRRRCRSGDLSMFRVEPW</sequence>
<proteinExistence type="predicted"/>
<comment type="caution">
    <text evidence="1">The sequence shown here is derived from an EMBL/GenBank/DDBJ whole genome shotgun (WGS) entry which is preliminary data.</text>
</comment>
<evidence type="ECO:0000313" key="1">
    <source>
        <dbReference type="EMBL" id="PHH77669.1"/>
    </source>
</evidence>
<dbReference type="AlphaFoldDB" id="A0A2C5XPN8"/>
<accession>A0A2C5XPN8</accession>
<name>A0A2C5XPN8_9HYPO</name>
<gene>
    <name evidence="1" type="ORF">CDD80_321</name>
</gene>